<dbReference type="InterPro" id="IPR001375">
    <property type="entry name" value="Peptidase_S9_cat"/>
</dbReference>
<dbReference type="Pfam" id="PF00326">
    <property type="entry name" value="Peptidase_S9"/>
    <property type="match status" value="1"/>
</dbReference>
<proteinExistence type="predicted"/>
<name>A0A0G2E8K4_PHACM</name>
<sequence length="360" mass="39262">MSPEQMFEVVYKTIDDCVITTNVYVPTQATTSDDVSSKELPTAIIFHGGAFMLGHSRMNSTLLINECLSRKWLVVAPNHRLCPQVNILDGPITDCRDLLTWIHAGHLDHALTSHSHPGIRVSKPQIIAMGTSSGGTMAHSLAWNWDNGMTPSPPIAILDFYGAKDFAHPFWSQPLTSSGFGFPTPPPLTPDIESQIYTAHPIPTTDTISLEGQTPTPSSSSDRPHLTPRQIFAFNQIVSGTVIRTNYPPGSPSDPSTFRPIDPLHNLSPSYPPTCIIHGTADTTVPIEHSHAVHQELARLGARTKMIEVEGQNHTFLGALVEGRDEEGEVWKKCLEGVEWIAGFLGTGREGEGEGEKRGV</sequence>
<dbReference type="Gene3D" id="3.40.50.1820">
    <property type="entry name" value="alpha/beta hydrolase"/>
    <property type="match status" value="1"/>
</dbReference>
<dbReference type="AlphaFoldDB" id="A0A0G2E8K4"/>
<dbReference type="InterPro" id="IPR013094">
    <property type="entry name" value="AB_hydrolase_3"/>
</dbReference>
<dbReference type="GO" id="GO:0008236">
    <property type="term" value="F:serine-type peptidase activity"/>
    <property type="evidence" value="ECO:0007669"/>
    <property type="project" value="InterPro"/>
</dbReference>
<evidence type="ECO:0000313" key="5">
    <source>
        <dbReference type="EMBL" id="KKY18701.1"/>
    </source>
</evidence>
<dbReference type="InterPro" id="IPR050300">
    <property type="entry name" value="GDXG_lipolytic_enzyme"/>
</dbReference>
<accession>A0A0G2E8K4</accession>
<reference evidence="5 6" key="1">
    <citation type="submission" date="2015-05" db="EMBL/GenBank/DDBJ databases">
        <title>Distinctive expansion of gene families associated with plant cell wall degradation and secondary metabolism in the genomes of grapevine trunk pathogens.</title>
        <authorList>
            <person name="Lawrence D.P."/>
            <person name="Travadon R."/>
            <person name="Rolshausen P.E."/>
            <person name="Baumgartner K."/>
        </authorList>
    </citation>
    <scope>NUCLEOTIDE SEQUENCE [LARGE SCALE GENOMIC DNA]</scope>
    <source>
        <strain evidence="5">UCRPC4</strain>
    </source>
</reference>
<feature type="compositionally biased region" description="Polar residues" evidence="2">
    <location>
        <begin position="205"/>
        <end position="221"/>
    </location>
</feature>
<keyword evidence="6" id="KW-1185">Reference proteome</keyword>
<keyword evidence="1" id="KW-0378">Hydrolase</keyword>
<evidence type="ECO:0000313" key="6">
    <source>
        <dbReference type="Proteomes" id="UP000053317"/>
    </source>
</evidence>
<dbReference type="OrthoDB" id="19653at2759"/>
<gene>
    <name evidence="5" type="ORF">UCRPC4_g04852</name>
</gene>
<organism evidence="5 6">
    <name type="scientific">Phaeomoniella chlamydospora</name>
    <name type="common">Phaeoacremonium chlamydosporum</name>
    <dbReference type="NCBI Taxonomy" id="158046"/>
    <lineage>
        <taxon>Eukaryota</taxon>
        <taxon>Fungi</taxon>
        <taxon>Dikarya</taxon>
        <taxon>Ascomycota</taxon>
        <taxon>Pezizomycotina</taxon>
        <taxon>Eurotiomycetes</taxon>
        <taxon>Chaetothyriomycetidae</taxon>
        <taxon>Phaeomoniellales</taxon>
        <taxon>Phaeomoniellaceae</taxon>
        <taxon>Phaeomoniella</taxon>
    </lineage>
</organism>
<dbReference type="EMBL" id="LCWF01000118">
    <property type="protein sequence ID" value="KKY18701.1"/>
    <property type="molecule type" value="Genomic_DNA"/>
</dbReference>
<feature type="domain" description="Alpha/beta hydrolase fold-3" evidence="4">
    <location>
        <begin position="44"/>
        <end position="166"/>
    </location>
</feature>
<comment type="caution">
    <text evidence="5">The sequence shown here is derived from an EMBL/GenBank/DDBJ whole genome shotgun (WGS) entry which is preliminary data.</text>
</comment>
<dbReference type="Pfam" id="PF07859">
    <property type="entry name" value="Abhydrolase_3"/>
    <property type="match status" value="1"/>
</dbReference>
<evidence type="ECO:0000259" key="3">
    <source>
        <dbReference type="Pfam" id="PF00326"/>
    </source>
</evidence>
<evidence type="ECO:0000259" key="4">
    <source>
        <dbReference type="Pfam" id="PF07859"/>
    </source>
</evidence>
<feature type="domain" description="Peptidase S9 prolyl oligopeptidase catalytic" evidence="3">
    <location>
        <begin position="256"/>
        <end position="317"/>
    </location>
</feature>
<dbReference type="Proteomes" id="UP000053317">
    <property type="component" value="Unassembled WGS sequence"/>
</dbReference>
<evidence type="ECO:0000256" key="1">
    <source>
        <dbReference type="ARBA" id="ARBA00022801"/>
    </source>
</evidence>
<dbReference type="GO" id="GO:0003677">
    <property type="term" value="F:DNA binding"/>
    <property type="evidence" value="ECO:0007669"/>
    <property type="project" value="UniProtKB-KW"/>
</dbReference>
<dbReference type="PANTHER" id="PTHR48081">
    <property type="entry name" value="AB HYDROLASE SUPERFAMILY PROTEIN C4A8.06C"/>
    <property type="match status" value="1"/>
</dbReference>
<dbReference type="SUPFAM" id="SSF53474">
    <property type="entry name" value="alpha/beta-Hydrolases"/>
    <property type="match status" value="1"/>
</dbReference>
<dbReference type="PANTHER" id="PTHR48081:SF3">
    <property type="entry name" value="ALPHA_BETA HYDROLASE FOLD-3 DOMAIN-CONTAINING PROTEIN"/>
    <property type="match status" value="1"/>
</dbReference>
<keyword evidence="5" id="KW-0238">DNA-binding</keyword>
<evidence type="ECO:0000256" key="2">
    <source>
        <dbReference type="SAM" id="MobiDB-lite"/>
    </source>
</evidence>
<dbReference type="GO" id="GO:0006508">
    <property type="term" value="P:proteolysis"/>
    <property type="evidence" value="ECO:0007669"/>
    <property type="project" value="InterPro"/>
</dbReference>
<reference evidence="5 6" key="2">
    <citation type="submission" date="2015-05" db="EMBL/GenBank/DDBJ databases">
        <authorList>
            <person name="Morales-Cruz A."/>
            <person name="Amrine K.C."/>
            <person name="Cantu D."/>
        </authorList>
    </citation>
    <scope>NUCLEOTIDE SEQUENCE [LARGE SCALE GENOMIC DNA]</scope>
    <source>
        <strain evidence="5">UCRPC4</strain>
    </source>
</reference>
<protein>
    <submittedName>
        <fullName evidence="5">Putative myb dna-binding domain protein</fullName>
    </submittedName>
</protein>
<feature type="region of interest" description="Disordered" evidence="2">
    <location>
        <begin position="205"/>
        <end position="226"/>
    </location>
</feature>
<dbReference type="InterPro" id="IPR029058">
    <property type="entry name" value="AB_hydrolase_fold"/>
</dbReference>